<keyword evidence="2" id="KW-1185">Reference proteome</keyword>
<name>A0AAE1B5L9_9GAST</name>
<dbReference type="EMBL" id="JAWDGP010000593">
    <property type="protein sequence ID" value="KAK3799047.1"/>
    <property type="molecule type" value="Genomic_DNA"/>
</dbReference>
<sequence>MHIERHSNIASADAENCKQLVYDRDKAVWKVGQGCPVAKCPATRYRFGRPYRLLRHWHEVHRLYVPKYKCSMCQFISKRRCDTYRHSRIKHGISVEQAIGQEEMGVNKQYVDPGSYSLKELFGQL</sequence>
<dbReference type="Gene3D" id="3.30.160.60">
    <property type="entry name" value="Classic Zinc Finger"/>
    <property type="match status" value="1"/>
</dbReference>
<dbReference type="AlphaFoldDB" id="A0AAE1B5L9"/>
<dbReference type="Proteomes" id="UP001283361">
    <property type="component" value="Unassembled WGS sequence"/>
</dbReference>
<accession>A0AAE1B5L9</accession>
<proteinExistence type="predicted"/>
<evidence type="ECO:0000313" key="2">
    <source>
        <dbReference type="Proteomes" id="UP001283361"/>
    </source>
</evidence>
<gene>
    <name evidence="1" type="ORF">RRG08_051330</name>
</gene>
<reference evidence="1" key="1">
    <citation type="journal article" date="2023" name="G3 (Bethesda)">
        <title>A reference genome for the long-term kleptoplast-retaining sea slug Elysia crispata morphotype clarki.</title>
        <authorList>
            <person name="Eastman K.E."/>
            <person name="Pendleton A.L."/>
            <person name="Shaikh M.A."/>
            <person name="Suttiyut T."/>
            <person name="Ogas R."/>
            <person name="Tomko P."/>
            <person name="Gavelis G."/>
            <person name="Widhalm J.R."/>
            <person name="Wisecaver J.H."/>
        </authorList>
    </citation>
    <scope>NUCLEOTIDE SEQUENCE</scope>
    <source>
        <strain evidence="1">ECLA1</strain>
    </source>
</reference>
<evidence type="ECO:0000313" key="1">
    <source>
        <dbReference type="EMBL" id="KAK3799047.1"/>
    </source>
</evidence>
<protein>
    <submittedName>
        <fullName evidence="1">Uncharacterized protein</fullName>
    </submittedName>
</protein>
<organism evidence="1 2">
    <name type="scientific">Elysia crispata</name>
    <name type="common">lettuce slug</name>
    <dbReference type="NCBI Taxonomy" id="231223"/>
    <lineage>
        <taxon>Eukaryota</taxon>
        <taxon>Metazoa</taxon>
        <taxon>Spiralia</taxon>
        <taxon>Lophotrochozoa</taxon>
        <taxon>Mollusca</taxon>
        <taxon>Gastropoda</taxon>
        <taxon>Heterobranchia</taxon>
        <taxon>Euthyneura</taxon>
        <taxon>Panpulmonata</taxon>
        <taxon>Sacoglossa</taxon>
        <taxon>Placobranchoidea</taxon>
        <taxon>Plakobranchidae</taxon>
        <taxon>Elysia</taxon>
    </lineage>
</organism>
<comment type="caution">
    <text evidence="1">The sequence shown here is derived from an EMBL/GenBank/DDBJ whole genome shotgun (WGS) entry which is preliminary data.</text>
</comment>